<dbReference type="Gene3D" id="3.60.10.10">
    <property type="entry name" value="Endonuclease/exonuclease/phosphatase"/>
    <property type="match status" value="1"/>
</dbReference>
<evidence type="ECO:0000313" key="4">
    <source>
        <dbReference type="Proteomes" id="UP000253034"/>
    </source>
</evidence>
<dbReference type="GO" id="GO:0004519">
    <property type="term" value="F:endonuclease activity"/>
    <property type="evidence" value="ECO:0007669"/>
    <property type="project" value="UniProtKB-KW"/>
</dbReference>
<comment type="caution">
    <text evidence="3">The sequence shown here is derived from an EMBL/GenBank/DDBJ whole genome shotgun (WGS) entry which is preliminary data.</text>
</comment>
<dbReference type="InterPro" id="IPR005135">
    <property type="entry name" value="Endo/exonuclease/phosphatase"/>
</dbReference>
<keyword evidence="1" id="KW-0812">Transmembrane</keyword>
<accession>A0A369BHX5</accession>
<evidence type="ECO:0000259" key="2">
    <source>
        <dbReference type="Pfam" id="PF03372"/>
    </source>
</evidence>
<keyword evidence="1" id="KW-1133">Transmembrane helix</keyword>
<dbReference type="AlphaFoldDB" id="A0A369BHX5"/>
<sequence>MHKIKNPFGSTLRILSVLWLIFMFFHVMLTGKVFLWSFFGSIPTFFFVIIPLAFLVCEVLGKKKNVLALFMAAISLVMGFTQLDINLFRQKGGNAASDIYKEIKIFNWNTECWDQNKDKDELYRFLKKQDADIYILQEYLYGSIDPQSPGIDKSRLFNICSAVPGFPPAYLEIDDTERMRKEFPGYYLAVNKQFVVISRFPIQASHADYSDQYSVNDIEIYGRAVRFFNVHMLLHIEPVNPFTRHFYETMERRYAARRIGFDNLRRDIENTSMPYFISGDFNSTKAMGVMDMLTKDNTDAVKYSDELIPLTFNFKGLKFWRFDYAFIPRDNTNIQIKEYKGIYHQGLSDHDGLKIVLRLNI</sequence>
<dbReference type="Proteomes" id="UP000253034">
    <property type="component" value="Unassembled WGS sequence"/>
</dbReference>
<dbReference type="Pfam" id="PF03372">
    <property type="entry name" value="Exo_endo_phos"/>
    <property type="match status" value="1"/>
</dbReference>
<feature type="transmembrane region" description="Helical" evidence="1">
    <location>
        <begin position="12"/>
        <end position="29"/>
    </location>
</feature>
<feature type="transmembrane region" description="Helical" evidence="1">
    <location>
        <begin position="66"/>
        <end position="83"/>
    </location>
</feature>
<dbReference type="InterPro" id="IPR036691">
    <property type="entry name" value="Endo/exonu/phosph_ase_sf"/>
</dbReference>
<dbReference type="EMBL" id="QPJT01000002">
    <property type="protein sequence ID" value="RCX20057.1"/>
    <property type="molecule type" value="Genomic_DNA"/>
</dbReference>
<keyword evidence="3" id="KW-0378">Hydrolase</keyword>
<name>A0A369BHX5_9FIRM</name>
<keyword evidence="3" id="KW-0540">Nuclease</keyword>
<feature type="transmembrane region" description="Helical" evidence="1">
    <location>
        <begin position="35"/>
        <end position="54"/>
    </location>
</feature>
<reference evidence="3 4" key="1">
    <citation type="submission" date="2018-07" db="EMBL/GenBank/DDBJ databases">
        <title>Genomic Encyclopedia of Type Strains, Phase IV (KMG-IV): sequencing the most valuable type-strain genomes for metagenomic binning, comparative biology and taxonomic classification.</title>
        <authorList>
            <person name="Goeker M."/>
        </authorList>
    </citation>
    <scope>NUCLEOTIDE SEQUENCE [LARGE SCALE GENOMIC DNA]</scope>
    <source>
        <strain evidence="3 4">DSM 27016</strain>
    </source>
</reference>
<dbReference type="RefSeq" id="WP_114296176.1">
    <property type="nucleotide sequence ID" value="NZ_QPJT01000002.1"/>
</dbReference>
<keyword evidence="1" id="KW-0472">Membrane</keyword>
<evidence type="ECO:0000313" key="3">
    <source>
        <dbReference type="EMBL" id="RCX20057.1"/>
    </source>
</evidence>
<dbReference type="GO" id="GO:0004527">
    <property type="term" value="F:exonuclease activity"/>
    <property type="evidence" value="ECO:0007669"/>
    <property type="project" value="UniProtKB-KW"/>
</dbReference>
<gene>
    <name evidence="3" type="ORF">DFR58_102126</name>
</gene>
<feature type="domain" description="Endonuclease/exonuclease/phosphatase" evidence="2">
    <location>
        <begin position="108"/>
        <end position="329"/>
    </location>
</feature>
<organism evidence="3 4">
    <name type="scientific">Anaerobacterium chartisolvens</name>
    <dbReference type="NCBI Taxonomy" id="1297424"/>
    <lineage>
        <taxon>Bacteria</taxon>
        <taxon>Bacillati</taxon>
        <taxon>Bacillota</taxon>
        <taxon>Clostridia</taxon>
        <taxon>Eubacteriales</taxon>
        <taxon>Oscillospiraceae</taxon>
        <taxon>Anaerobacterium</taxon>
    </lineage>
</organism>
<proteinExistence type="predicted"/>
<dbReference type="SUPFAM" id="SSF56219">
    <property type="entry name" value="DNase I-like"/>
    <property type="match status" value="1"/>
</dbReference>
<evidence type="ECO:0000256" key="1">
    <source>
        <dbReference type="SAM" id="Phobius"/>
    </source>
</evidence>
<keyword evidence="4" id="KW-1185">Reference proteome</keyword>
<protein>
    <submittedName>
        <fullName evidence="3">Endonuclease/exonuclease/phosphatase family protein</fullName>
    </submittedName>
</protein>
<dbReference type="OrthoDB" id="3541033at2"/>
<keyword evidence="3" id="KW-0269">Exonuclease</keyword>
<keyword evidence="3" id="KW-0255">Endonuclease</keyword>